<evidence type="ECO:0000256" key="2">
    <source>
        <dbReference type="ARBA" id="ARBA00004065"/>
    </source>
</evidence>
<keyword evidence="6 10" id="KW-0540">Nuclease</keyword>
<evidence type="ECO:0000256" key="3">
    <source>
        <dbReference type="ARBA" id="ARBA00004496"/>
    </source>
</evidence>
<dbReference type="GO" id="GO:0005737">
    <property type="term" value="C:cytoplasm"/>
    <property type="evidence" value="ECO:0007669"/>
    <property type="project" value="UniProtKB-SubCell"/>
</dbReference>
<dbReference type="GO" id="GO:0043137">
    <property type="term" value="P:DNA replication, removal of RNA primer"/>
    <property type="evidence" value="ECO:0007669"/>
    <property type="project" value="TreeGrafter"/>
</dbReference>
<dbReference type="GO" id="GO:0003723">
    <property type="term" value="F:RNA binding"/>
    <property type="evidence" value="ECO:0007669"/>
    <property type="project" value="UniProtKB-UniRule"/>
</dbReference>
<comment type="cofactor">
    <cofactor evidence="10">
        <name>Mn(2+)</name>
        <dbReference type="ChEBI" id="CHEBI:29035"/>
    </cofactor>
    <cofactor evidence="10">
        <name>Mg(2+)</name>
        <dbReference type="ChEBI" id="CHEBI:18420"/>
    </cofactor>
    <text evidence="10">Manganese or magnesium. Binds 1 divalent metal ion per monomer in the absence of substrate. May bind a second metal ion after substrate binding.</text>
</comment>
<evidence type="ECO:0000256" key="9">
    <source>
        <dbReference type="ARBA" id="ARBA00022801"/>
    </source>
</evidence>
<keyword evidence="5" id="KW-0963">Cytoplasm</keyword>
<keyword evidence="9 10" id="KW-0378">Hydrolase</keyword>
<feature type="binding site" evidence="10">
    <location>
        <position position="207"/>
    </location>
    <ligand>
        <name>a divalent metal cation</name>
        <dbReference type="ChEBI" id="CHEBI:60240"/>
    </ligand>
</feature>
<dbReference type="PANTHER" id="PTHR10954">
    <property type="entry name" value="RIBONUCLEASE H2 SUBUNIT A"/>
    <property type="match status" value="1"/>
</dbReference>
<dbReference type="InterPro" id="IPR001352">
    <property type="entry name" value="RNase_HII/HIII"/>
</dbReference>
<dbReference type="PANTHER" id="PTHR10954:SF23">
    <property type="entry name" value="RIBONUCLEASE"/>
    <property type="match status" value="1"/>
</dbReference>
<dbReference type="EMBL" id="CADCVB010000148">
    <property type="protein sequence ID" value="CAA9438451.1"/>
    <property type="molecule type" value="Genomic_DNA"/>
</dbReference>
<dbReference type="GO" id="GO:0032299">
    <property type="term" value="C:ribonuclease H2 complex"/>
    <property type="evidence" value="ECO:0007669"/>
    <property type="project" value="TreeGrafter"/>
</dbReference>
<evidence type="ECO:0000256" key="8">
    <source>
        <dbReference type="ARBA" id="ARBA00022759"/>
    </source>
</evidence>
<evidence type="ECO:0000259" key="13">
    <source>
        <dbReference type="PROSITE" id="PS51975"/>
    </source>
</evidence>
<evidence type="ECO:0000256" key="7">
    <source>
        <dbReference type="ARBA" id="ARBA00022723"/>
    </source>
</evidence>
<dbReference type="Pfam" id="PF01351">
    <property type="entry name" value="RNase_HII"/>
    <property type="match status" value="1"/>
</dbReference>
<gene>
    <name evidence="14" type="ORF">AVDCRST_MAG78-2220</name>
</gene>
<comment type="catalytic activity">
    <reaction evidence="1 10 11">
        <text>Endonucleolytic cleavage to 5'-phosphomonoester.</text>
        <dbReference type="EC" id="3.1.26.4"/>
    </reaction>
</comment>
<evidence type="ECO:0000256" key="11">
    <source>
        <dbReference type="RuleBase" id="RU003515"/>
    </source>
</evidence>
<organism evidence="14">
    <name type="scientific">uncultured Rubrobacteraceae bacterium</name>
    <dbReference type="NCBI Taxonomy" id="349277"/>
    <lineage>
        <taxon>Bacteria</taxon>
        <taxon>Bacillati</taxon>
        <taxon>Actinomycetota</taxon>
        <taxon>Rubrobacteria</taxon>
        <taxon>Rubrobacterales</taxon>
        <taxon>Rubrobacteraceae</taxon>
        <taxon>environmental samples</taxon>
    </lineage>
</organism>
<dbReference type="PROSITE" id="PS51975">
    <property type="entry name" value="RNASE_H_2"/>
    <property type="match status" value="1"/>
</dbReference>
<feature type="domain" description="RNase H type-2" evidence="13">
    <location>
        <begin position="97"/>
        <end position="308"/>
    </location>
</feature>
<evidence type="ECO:0000256" key="12">
    <source>
        <dbReference type="SAM" id="MobiDB-lite"/>
    </source>
</evidence>
<comment type="subcellular location">
    <subcellularLocation>
        <location evidence="3">Cytoplasm</location>
    </subcellularLocation>
</comment>
<dbReference type="InterPro" id="IPR024567">
    <property type="entry name" value="RNase_HII/HIII_dom"/>
</dbReference>
<dbReference type="InterPro" id="IPR036397">
    <property type="entry name" value="RNaseH_sf"/>
</dbReference>
<name>A0A6J4Q9S5_9ACTN</name>
<feature type="binding site" evidence="10">
    <location>
        <position position="104"/>
    </location>
    <ligand>
        <name>a divalent metal cation</name>
        <dbReference type="ChEBI" id="CHEBI:60240"/>
    </ligand>
</feature>
<evidence type="ECO:0000256" key="1">
    <source>
        <dbReference type="ARBA" id="ARBA00000077"/>
    </source>
</evidence>
<dbReference type="AlphaFoldDB" id="A0A6J4Q9S5"/>
<reference evidence="14" key="1">
    <citation type="submission" date="2020-02" db="EMBL/GenBank/DDBJ databases">
        <authorList>
            <person name="Meier V. D."/>
        </authorList>
    </citation>
    <scope>NUCLEOTIDE SEQUENCE</scope>
    <source>
        <strain evidence="14">AVDCRST_MAG78</strain>
    </source>
</reference>
<dbReference type="InterPro" id="IPR012337">
    <property type="entry name" value="RNaseH-like_sf"/>
</dbReference>
<feature type="binding site" evidence="10">
    <location>
        <position position="103"/>
    </location>
    <ligand>
        <name>a divalent metal cation</name>
        <dbReference type="ChEBI" id="CHEBI:60240"/>
    </ligand>
</feature>
<feature type="region of interest" description="Disordered" evidence="12">
    <location>
        <begin position="77"/>
        <end position="106"/>
    </location>
</feature>
<dbReference type="GO" id="GO:0046872">
    <property type="term" value="F:metal ion binding"/>
    <property type="evidence" value="ECO:0007669"/>
    <property type="project" value="UniProtKB-KW"/>
</dbReference>
<evidence type="ECO:0000313" key="14">
    <source>
        <dbReference type="EMBL" id="CAA9438451.1"/>
    </source>
</evidence>
<proteinExistence type="inferred from homology"/>
<dbReference type="GO" id="GO:0006298">
    <property type="term" value="P:mismatch repair"/>
    <property type="evidence" value="ECO:0007669"/>
    <property type="project" value="TreeGrafter"/>
</dbReference>
<dbReference type="Gene3D" id="3.30.420.10">
    <property type="entry name" value="Ribonuclease H-like superfamily/Ribonuclease H"/>
    <property type="match status" value="1"/>
</dbReference>
<keyword evidence="7 10" id="KW-0479">Metal-binding</keyword>
<keyword evidence="8 10" id="KW-0255">Endonuclease</keyword>
<evidence type="ECO:0000256" key="4">
    <source>
        <dbReference type="ARBA" id="ARBA00008378"/>
    </source>
</evidence>
<comment type="function">
    <text evidence="2 11">Endonuclease that specifically degrades the RNA of RNA-DNA hybrids.</text>
</comment>
<feature type="compositionally biased region" description="Basic and acidic residues" evidence="12">
    <location>
        <begin position="87"/>
        <end position="106"/>
    </location>
</feature>
<protein>
    <recommendedName>
        <fullName evidence="11">Ribonuclease</fullName>
        <ecNumber evidence="11">3.1.26.4</ecNumber>
    </recommendedName>
</protein>
<evidence type="ECO:0000256" key="6">
    <source>
        <dbReference type="ARBA" id="ARBA00022722"/>
    </source>
</evidence>
<dbReference type="EC" id="3.1.26.4" evidence="11"/>
<dbReference type="SUPFAM" id="SSF53098">
    <property type="entry name" value="Ribonuclease H-like"/>
    <property type="match status" value="1"/>
</dbReference>
<dbReference type="GO" id="GO:0004523">
    <property type="term" value="F:RNA-DNA hybrid ribonuclease activity"/>
    <property type="evidence" value="ECO:0007669"/>
    <property type="project" value="UniProtKB-UniRule"/>
</dbReference>
<evidence type="ECO:0000256" key="5">
    <source>
        <dbReference type="ARBA" id="ARBA00022490"/>
    </source>
</evidence>
<accession>A0A6J4Q9S5</accession>
<sequence>MNTPPVNGIPTSLRRLLDASGAEVSASQRIDHGTQYRVSRGPDAAMLNVYTTGKVSTGGKASPLLNLLEDWRLSQATGTGAGKRTRRSVDIVEPDKTPRTGTDEAGKGDYFGPLVVAGVRVLGEGAARKLREIGVRDSKTLSILGARNLARGIPEAVGTENVRVVVLHPREYEAHRNAAGDINKLLAEINVQILEELGAEVELFVVDEFAKAARSYIEPRLPSGVRLVVRPRAEDDVAVAAASVLARARYLEEMEALSEEVGFELPRGATHVLGAARRVVEERGEERLAEVAKVHFATTERVLGAQEKARE</sequence>
<evidence type="ECO:0000256" key="10">
    <source>
        <dbReference type="PROSITE-ProRule" id="PRU01319"/>
    </source>
</evidence>
<comment type="similarity">
    <text evidence="4">Belongs to the RNase HII family. RnhC subfamily.</text>
</comment>